<sequence>MATSTFHGLETARRAMTTHQSALHTTGHNIANANTPGYSRQRVNFSTTEAFPTPAFNMPNMPGQIGTGVKAGEVQRIREAFLDTQFRSENNKNGYWTARHNALEKMEDIMNEPTESGLASTMDRFWQSLQDLSVHPEDAGARSVVRQRGIAVAETFQYTYQSLQAIQEDYRSEIGVQQDRINSLIRQINNINKQISQVEPHGLLPNDLYDQRDLLVDELSGFMNVTVETVSSGGNASPQATGRYTIKLADEHGRDMGVTLVDGARLERTELHISYSDDGLVQGLHVANERALNQVENASEIKDLTSGVVHMNNLDAFRSPGALRATIETHGYIDRNGQVRGDYPEMMANLDLMVFTFVEELNAVHSSGWSLSEIEAGVKANDGEGIPFFTFAENANISSDNMKGAAQFLQVNRAIIEELDNIAASGFTSNPNEPLSEGFAGDGSNALALANVKDKNLSFGGSTTNVQSFYQSVIGNMAVDLNEANRMMKNTETLRDSVEDRRQSVMGVSLDEEMTNMIQFQHAYNAAARNITMIDEMLDIIINRMGVVGR</sequence>
<dbReference type="Pfam" id="PF22638">
    <property type="entry name" value="FlgK_D1"/>
    <property type="match status" value="1"/>
</dbReference>
<dbReference type="KEGG" id="bco:Bcell_3625"/>
<comment type="similarity">
    <text evidence="3 7">Belongs to the flagella basal body rod proteins family.</text>
</comment>
<keyword evidence="5 7" id="KW-0964">Secreted</keyword>
<feature type="domain" description="Flagellar basal body rod protein N-terminal" evidence="8">
    <location>
        <begin position="9"/>
        <end position="38"/>
    </location>
</feature>
<dbReference type="PANTHER" id="PTHR30033">
    <property type="entry name" value="FLAGELLAR HOOK-ASSOCIATED PROTEIN 1"/>
    <property type="match status" value="1"/>
</dbReference>
<dbReference type="SUPFAM" id="SSF64518">
    <property type="entry name" value="Phase 1 flagellin"/>
    <property type="match status" value="1"/>
</dbReference>
<evidence type="ECO:0000256" key="7">
    <source>
        <dbReference type="RuleBase" id="RU362065"/>
    </source>
</evidence>
<dbReference type="Pfam" id="PF00460">
    <property type="entry name" value="Flg_bb_rod"/>
    <property type="match status" value="1"/>
</dbReference>
<dbReference type="GO" id="GO:0005198">
    <property type="term" value="F:structural molecule activity"/>
    <property type="evidence" value="ECO:0007669"/>
    <property type="project" value="UniProtKB-UniRule"/>
</dbReference>
<gene>
    <name evidence="7" type="primary">flgK</name>
    <name evidence="11" type="ordered locus">Bcell_3625</name>
</gene>
<evidence type="ECO:0000259" key="9">
    <source>
        <dbReference type="Pfam" id="PF06429"/>
    </source>
</evidence>
<dbReference type="OrthoDB" id="9802553at2"/>
<feature type="domain" description="Flagellar basal-body/hook protein C-terminal" evidence="9">
    <location>
        <begin position="507"/>
        <end position="543"/>
    </location>
</feature>
<dbReference type="eggNOG" id="COG1256">
    <property type="taxonomic scope" value="Bacteria"/>
</dbReference>
<evidence type="ECO:0000256" key="2">
    <source>
        <dbReference type="ARBA" id="ARBA00004613"/>
    </source>
</evidence>
<dbReference type="Pfam" id="PF06429">
    <property type="entry name" value="Flg_bbr_C"/>
    <property type="match status" value="1"/>
</dbReference>
<feature type="domain" description="Flagellar hook-associated protein FlgK helical" evidence="10">
    <location>
        <begin position="103"/>
        <end position="373"/>
    </location>
</feature>
<dbReference type="InterPro" id="IPR001444">
    <property type="entry name" value="Flag_bb_rod_N"/>
</dbReference>
<reference evidence="11 12" key="1">
    <citation type="submission" date="2010-12" db="EMBL/GenBank/DDBJ databases">
        <title>Complete sequence of Bacillus cellulosilyticus DSM 2522.</title>
        <authorList>
            <consortium name="US DOE Joint Genome Institute"/>
            <person name="Lucas S."/>
            <person name="Copeland A."/>
            <person name="Lapidus A."/>
            <person name="Cheng J.-F."/>
            <person name="Bruce D."/>
            <person name="Goodwin L."/>
            <person name="Pitluck S."/>
            <person name="Chertkov O."/>
            <person name="Detter J.C."/>
            <person name="Han C."/>
            <person name="Tapia R."/>
            <person name="Land M."/>
            <person name="Hauser L."/>
            <person name="Jeffries C."/>
            <person name="Kyrpides N."/>
            <person name="Ivanova N."/>
            <person name="Mikhailova N."/>
            <person name="Brumm P."/>
            <person name="Mead D."/>
            <person name="Woyke T."/>
        </authorList>
    </citation>
    <scope>NUCLEOTIDE SEQUENCE [LARGE SCALE GENOMIC DNA]</scope>
    <source>
        <strain evidence="12">ATCC 21833 / DSM 2522 / FERM P-1141 / JCM 9156 / N-4</strain>
    </source>
</reference>
<dbReference type="STRING" id="649639.Bcell_3625"/>
<dbReference type="Proteomes" id="UP000001401">
    <property type="component" value="Chromosome"/>
</dbReference>
<dbReference type="eggNOG" id="COG4786">
    <property type="taxonomic scope" value="Bacteria"/>
</dbReference>
<evidence type="ECO:0000259" key="8">
    <source>
        <dbReference type="Pfam" id="PF00460"/>
    </source>
</evidence>
<keyword evidence="11" id="KW-0969">Cilium</keyword>
<dbReference type="InterPro" id="IPR053927">
    <property type="entry name" value="FlgK_helical"/>
</dbReference>
<dbReference type="HOGENOM" id="CLU_012762_1_1_9"/>
<comment type="subcellular location">
    <subcellularLocation>
        <location evidence="1 7">Bacterial flagellum</location>
    </subcellularLocation>
    <subcellularLocation>
        <location evidence="2 7">Secreted</location>
    </subcellularLocation>
</comment>
<evidence type="ECO:0000256" key="4">
    <source>
        <dbReference type="ARBA" id="ARBA00016244"/>
    </source>
</evidence>
<keyword evidence="11" id="KW-0966">Cell projection</keyword>
<proteinExistence type="inferred from homology"/>
<dbReference type="InterPro" id="IPR010930">
    <property type="entry name" value="Flg_bb/hook_C_dom"/>
</dbReference>
<evidence type="ECO:0000259" key="10">
    <source>
        <dbReference type="Pfam" id="PF22638"/>
    </source>
</evidence>
<dbReference type="RefSeq" id="WP_013490197.1">
    <property type="nucleotide sequence ID" value="NC_014829.1"/>
</dbReference>
<evidence type="ECO:0000313" key="11">
    <source>
        <dbReference type="EMBL" id="ADU31866.1"/>
    </source>
</evidence>
<evidence type="ECO:0000256" key="3">
    <source>
        <dbReference type="ARBA" id="ARBA00009677"/>
    </source>
</evidence>
<evidence type="ECO:0000256" key="5">
    <source>
        <dbReference type="ARBA" id="ARBA00022525"/>
    </source>
</evidence>
<dbReference type="InterPro" id="IPR002371">
    <property type="entry name" value="FlgK"/>
</dbReference>
<evidence type="ECO:0000256" key="1">
    <source>
        <dbReference type="ARBA" id="ARBA00004365"/>
    </source>
</evidence>
<protein>
    <recommendedName>
        <fullName evidence="4 7">Flagellar hook-associated protein 1</fullName>
        <shortName evidence="7">HAP1</shortName>
    </recommendedName>
</protein>
<evidence type="ECO:0000256" key="6">
    <source>
        <dbReference type="ARBA" id="ARBA00023143"/>
    </source>
</evidence>
<dbReference type="AlphaFoldDB" id="E6TS97"/>
<name>E6TS97_EVAC2</name>
<dbReference type="EMBL" id="CP002394">
    <property type="protein sequence ID" value="ADU31866.1"/>
    <property type="molecule type" value="Genomic_DNA"/>
</dbReference>
<accession>E6TS97</accession>
<dbReference type="NCBIfam" id="TIGR02492">
    <property type="entry name" value="flgK_ends"/>
    <property type="match status" value="1"/>
</dbReference>
<dbReference type="GO" id="GO:0009424">
    <property type="term" value="C:bacterial-type flagellum hook"/>
    <property type="evidence" value="ECO:0007669"/>
    <property type="project" value="UniProtKB-UniRule"/>
</dbReference>
<dbReference type="GO" id="GO:0044780">
    <property type="term" value="P:bacterial-type flagellum assembly"/>
    <property type="evidence" value="ECO:0007669"/>
    <property type="project" value="InterPro"/>
</dbReference>
<evidence type="ECO:0000313" key="12">
    <source>
        <dbReference type="Proteomes" id="UP000001401"/>
    </source>
</evidence>
<keyword evidence="11" id="KW-0282">Flagellum</keyword>
<dbReference type="GO" id="GO:0005576">
    <property type="term" value="C:extracellular region"/>
    <property type="evidence" value="ECO:0007669"/>
    <property type="project" value="UniProtKB-SubCell"/>
</dbReference>
<dbReference type="PRINTS" id="PR01005">
    <property type="entry name" value="FLGHOOKAP1"/>
</dbReference>
<keyword evidence="12" id="KW-1185">Reference proteome</keyword>
<dbReference type="PANTHER" id="PTHR30033:SF1">
    <property type="entry name" value="FLAGELLAR HOOK-ASSOCIATED PROTEIN 1"/>
    <property type="match status" value="1"/>
</dbReference>
<organism evidence="11 12">
    <name type="scientific">Evansella cellulosilytica (strain ATCC 21833 / DSM 2522 / FERM P-1141 / JCM 9156 / N-4)</name>
    <name type="common">Bacillus cellulosilyticus</name>
    <dbReference type="NCBI Taxonomy" id="649639"/>
    <lineage>
        <taxon>Bacteria</taxon>
        <taxon>Bacillati</taxon>
        <taxon>Bacillota</taxon>
        <taxon>Bacilli</taxon>
        <taxon>Bacillales</taxon>
        <taxon>Bacillaceae</taxon>
        <taxon>Evansella</taxon>
    </lineage>
</organism>
<keyword evidence="6 7" id="KW-0975">Bacterial flagellum</keyword>